<dbReference type="EMBL" id="JANPWZ010000990">
    <property type="protein sequence ID" value="KAJ3569866.1"/>
    <property type="molecule type" value="Genomic_DNA"/>
</dbReference>
<evidence type="ECO:0000313" key="3">
    <source>
        <dbReference type="Proteomes" id="UP001148614"/>
    </source>
</evidence>
<dbReference type="PROSITE" id="PS50088">
    <property type="entry name" value="ANK_REPEAT"/>
    <property type="match status" value="1"/>
</dbReference>
<keyword evidence="3" id="KW-1185">Reference proteome</keyword>
<name>A0A9W8NDI8_9PEZI</name>
<sequence>MAELIGVIGSGIAFIELAAKISVCILTIKGRLGEIKDVSNKLSAMMREIQILEPIVEAMAREFSDTQFYSSVCNNDTTFLGITYCERALDELNKAIGDLVYETGASQKLRRYKATMKAIYKGDVLDRCHSRLQSAVHFLNLTQQWYIITLLKAQTRPISQHMPSADLIGRSESMGSTHCRKTTSAGVGSSSVNQQGARRASAIRRARKDQDTSSYSNLWNLGWFGWIAWRYYKEERRTNPKDFNFLARVQANYWFASRVWDIQASRASAGWAIKLNVYCIQPDSAPVFHCARNGDMVGILHLIAHGEASLQDHTPDGQSLLHLAGECGHLELFKTLISVGLDCFESDLTLRVRPCEAMVLMGLRHGVDIPALHCVYLENDIYVAGGLLIHQTEPAYFFEAAATMPPEVVTIIAPFVLPGFYERFSLEERLQYCSFHHPDGYSETLEYLINPSGSVMEDDVSILKRRNICLLTLLSFRYGPMSSKGLVIRTRSFRNLVRRTIHMTEDLSFSILDLDPEFQTREFINKGLQYNPMLKFLQRIQPLTPLFTALSYFRYEEEDYLAPDCTRDLKKRMQVTLKWWLEDLAACQVDLMEYGKRERRFFLHNKKVNQAHYYCGRKITNEKTPEERFDDKVRLVDFDYGARPSDWRLYWDVETERYAGDFWYEIEKSSSE</sequence>
<evidence type="ECO:0008006" key="4">
    <source>
        <dbReference type="Google" id="ProtNLM"/>
    </source>
</evidence>
<dbReference type="InterPro" id="IPR036770">
    <property type="entry name" value="Ankyrin_rpt-contain_sf"/>
</dbReference>
<gene>
    <name evidence="2" type="ORF">NPX13_g5933</name>
</gene>
<dbReference type="Proteomes" id="UP001148614">
    <property type="component" value="Unassembled WGS sequence"/>
</dbReference>
<reference evidence="2" key="1">
    <citation type="submission" date="2022-07" db="EMBL/GenBank/DDBJ databases">
        <title>Genome Sequence of Xylaria arbuscula.</title>
        <authorList>
            <person name="Buettner E."/>
        </authorList>
    </citation>
    <scope>NUCLEOTIDE SEQUENCE</scope>
    <source>
        <strain evidence="2">VT107</strain>
    </source>
</reference>
<comment type="caution">
    <text evidence="2">The sequence shown here is derived from an EMBL/GenBank/DDBJ whole genome shotgun (WGS) entry which is preliminary data.</text>
</comment>
<protein>
    <recommendedName>
        <fullName evidence="4">NACHT-NTPase and P-loop NTPases N-terminal domain-containing protein</fullName>
    </recommendedName>
</protein>
<accession>A0A9W8NDI8</accession>
<evidence type="ECO:0000313" key="2">
    <source>
        <dbReference type="EMBL" id="KAJ3569866.1"/>
    </source>
</evidence>
<organism evidence="2 3">
    <name type="scientific">Xylaria arbuscula</name>
    <dbReference type="NCBI Taxonomy" id="114810"/>
    <lineage>
        <taxon>Eukaryota</taxon>
        <taxon>Fungi</taxon>
        <taxon>Dikarya</taxon>
        <taxon>Ascomycota</taxon>
        <taxon>Pezizomycotina</taxon>
        <taxon>Sordariomycetes</taxon>
        <taxon>Xylariomycetidae</taxon>
        <taxon>Xylariales</taxon>
        <taxon>Xylariaceae</taxon>
        <taxon>Xylaria</taxon>
    </lineage>
</organism>
<dbReference type="PROSITE" id="PS50297">
    <property type="entry name" value="ANK_REP_REGION"/>
    <property type="match status" value="1"/>
</dbReference>
<dbReference type="Gene3D" id="1.25.40.20">
    <property type="entry name" value="Ankyrin repeat-containing domain"/>
    <property type="match status" value="1"/>
</dbReference>
<keyword evidence="1" id="KW-0040">ANK repeat</keyword>
<dbReference type="AlphaFoldDB" id="A0A9W8NDI8"/>
<evidence type="ECO:0000256" key="1">
    <source>
        <dbReference type="PROSITE-ProRule" id="PRU00023"/>
    </source>
</evidence>
<proteinExistence type="predicted"/>
<dbReference type="InterPro" id="IPR002110">
    <property type="entry name" value="Ankyrin_rpt"/>
</dbReference>
<dbReference type="SUPFAM" id="SSF48403">
    <property type="entry name" value="Ankyrin repeat"/>
    <property type="match status" value="1"/>
</dbReference>
<feature type="repeat" description="ANK" evidence="1">
    <location>
        <begin position="316"/>
        <end position="348"/>
    </location>
</feature>